<evidence type="ECO:0000256" key="1">
    <source>
        <dbReference type="SAM" id="MobiDB-lite"/>
    </source>
</evidence>
<dbReference type="GO" id="GO:0016020">
    <property type="term" value="C:membrane"/>
    <property type="evidence" value="ECO:0007669"/>
    <property type="project" value="InterPro"/>
</dbReference>
<protein>
    <recommendedName>
        <fullName evidence="2">Duffy-antigen binding domain-containing protein</fullName>
    </recommendedName>
</protein>
<organism evidence="3 4">
    <name type="scientific">Plasmodium falciparum Tanzania</name>
    <name type="common">2000708</name>
    <dbReference type="NCBI Taxonomy" id="1036725"/>
    <lineage>
        <taxon>Eukaryota</taxon>
        <taxon>Sar</taxon>
        <taxon>Alveolata</taxon>
        <taxon>Apicomplexa</taxon>
        <taxon>Aconoidasida</taxon>
        <taxon>Haemosporida</taxon>
        <taxon>Plasmodiidae</taxon>
        <taxon>Plasmodium</taxon>
        <taxon>Plasmodium (Laverania)</taxon>
    </lineage>
</organism>
<dbReference type="Gene3D" id="1.20.1310.20">
    <property type="entry name" value="Duffy-antigen binding domain"/>
    <property type="match status" value="1"/>
</dbReference>
<sequence length="472" mass="53430">MLCALENFGAKNEILTKKYEYSTLKFSDTNDSPKLTDFVTRPQFLRWFTEWGEDFCREQKKEFRKLVDGCNGYECNGDNGDKKKKCNDACQKYKKFISEWKPQYEKQIKKYGENKDKIYSEHHVAKDAKDARDYLDKTLQNFCQNGSTNENCDYMCMGNTSKQQKQASDNTDMPASLDEEPQEVKAKCTCPPPPKPKPAGESLARSLPPVKHDEDGNPSDEEEEDEDEIDDVEVDGSDGAEEEEEEDEGDDDDEEDTTVENHTEAETEEGTEQVEEEEEEAASTTKTPKQDGQGPKEEKGPKVEDICATVAKALTGDTTALQDACTLKYSGNNSRLGWRCVPTSGDKTDTSGGRVARSAPSGDQKTTTSSDSGSICVPPRRRKLYLHDLKTLGEADKTPTDTQLLEWFVKSAAVETFFAWHKYKMDKEIEKKEKNRADGRVYALKDDNEEAQKQLNDGTIPEEFKRQMFYTL</sequence>
<dbReference type="InterPro" id="IPR042202">
    <property type="entry name" value="Duffy-ag-bd_sf"/>
</dbReference>
<feature type="region of interest" description="Disordered" evidence="1">
    <location>
        <begin position="336"/>
        <end position="376"/>
    </location>
</feature>
<evidence type="ECO:0000313" key="3">
    <source>
        <dbReference type="EMBL" id="ETW32680.1"/>
    </source>
</evidence>
<reference evidence="3 4" key="1">
    <citation type="submission" date="2013-02" db="EMBL/GenBank/DDBJ databases">
        <title>The Genome Annotation of Plasmodium falciparum Tanzania (2000708).</title>
        <authorList>
            <consortium name="The Broad Institute Genome Sequencing Platform"/>
            <consortium name="The Broad Institute Genome Sequencing Center for Infectious Disease"/>
            <person name="Neafsey D."/>
            <person name="Hoffman S."/>
            <person name="Volkman S."/>
            <person name="Rosenthal P."/>
            <person name="Walker B."/>
            <person name="Young S.K."/>
            <person name="Zeng Q."/>
            <person name="Gargeya S."/>
            <person name="Fitzgerald M."/>
            <person name="Haas B."/>
            <person name="Abouelleil A."/>
            <person name="Allen A.W."/>
            <person name="Alvarado L."/>
            <person name="Arachchi H.M."/>
            <person name="Berlin A.M."/>
            <person name="Chapman S.B."/>
            <person name="Gainer-Dewar J."/>
            <person name="Goldberg J."/>
            <person name="Griggs A."/>
            <person name="Gujja S."/>
            <person name="Hansen M."/>
            <person name="Howarth C."/>
            <person name="Imamovic A."/>
            <person name="Ireland A."/>
            <person name="Larimer J."/>
            <person name="McCowan C."/>
            <person name="Murphy C."/>
            <person name="Pearson M."/>
            <person name="Poon T.W."/>
            <person name="Priest M."/>
            <person name="Roberts A."/>
            <person name="Saif S."/>
            <person name="Shea T."/>
            <person name="Sisk P."/>
            <person name="Sykes S."/>
            <person name="Wortman J."/>
            <person name="Nusbaum C."/>
            <person name="Birren B."/>
        </authorList>
    </citation>
    <scope>NUCLEOTIDE SEQUENCE [LARGE SCALE GENOMIC DNA]</scope>
    <source>
        <strain evidence="4">Tanzania (2000708)</strain>
    </source>
</reference>
<dbReference type="Gene3D" id="1.20.58.830">
    <property type="match status" value="1"/>
</dbReference>
<dbReference type="Pfam" id="PF05424">
    <property type="entry name" value="Duffy_binding"/>
    <property type="match status" value="1"/>
</dbReference>
<dbReference type="AlphaFoldDB" id="A0A024VWQ7"/>
<feature type="compositionally biased region" description="Basic and acidic residues" evidence="1">
    <location>
        <begin position="294"/>
        <end position="303"/>
    </location>
</feature>
<feature type="compositionally biased region" description="Polar residues" evidence="1">
    <location>
        <begin position="163"/>
        <end position="173"/>
    </location>
</feature>
<dbReference type="EMBL" id="KI927161">
    <property type="protein sequence ID" value="ETW32680.1"/>
    <property type="molecule type" value="Genomic_DNA"/>
</dbReference>
<feature type="compositionally biased region" description="Acidic residues" evidence="1">
    <location>
        <begin position="216"/>
        <end position="258"/>
    </location>
</feature>
<dbReference type="Proteomes" id="UP000030708">
    <property type="component" value="Unassembled WGS sequence"/>
</dbReference>
<gene>
    <name evidence="3" type="ORF">PFTANZ_06600</name>
</gene>
<feature type="domain" description="Duffy-antigen binding" evidence="2">
    <location>
        <begin position="375"/>
        <end position="472"/>
    </location>
</feature>
<dbReference type="InterPro" id="IPR008602">
    <property type="entry name" value="Duffy-antigen-binding"/>
</dbReference>
<dbReference type="GO" id="GO:0046789">
    <property type="term" value="F:host cell surface receptor binding"/>
    <property type="evidence" value="ECO:0007669"/>
    <property type="project" value="InterPro"/>
</dbReference>
<proteinExistence type="predicted"/>
<evidence type="ECO:0000313" key="4">
    <source>
        <dbReference type="Proteomes" id="UP000030708"/>
    </source>
</evidence>
<reference evidence="3 4" key="2">
    <citation type="submission" date="2013-02" db="EMBL/GenBank/DDBJ databases">
        <title>The Genome Sequence of Plasmodium falciparum Tanzania (2000708).</title>
        <authorList>
            <consortium name="The Broad Institute Genome Sequencing Platform"/>
            <consortium name="The Broad Institute Genome Sequencing Center for Infectious Disease"/>
            <person name="Neafsey D."/>
            <person name="Cheeseman I."/>
            <person name="Volkman S."/>
            <person name="Adams J."/>
            <person name="Walker B."/>
            <person name="Young S.K."/>
            <person name="Zeng Q."/>
            <person name="Gargeya S."/>
            <person name="Fitzgerald M."/>
            <person name="Haas B."/>
            <person name="Abouelleil A."/>
            <person name="Alvarado L."/>
            <person name="Arachchi H.M."/>
            <person name="Berlin A.M."/>
            <person name="Chapman S.B."/>
            <person name="Dewar J."/>
            <person name="Goldberg J."/>
            <person name="Griggs A."/>
            <person name="Gujja S."/>
            <person name="Hansen M."/>
            <person name="Howarth C."/>
            <person name="Imamovic A."/>
            <person name="Larimer J."/>
            <person name="McCowan C."/>
            <person name="Murphy C."/>
            <person name="Neiman D."/>
            <person name="Pearson M."/>
            <person name="Priest M."/>
            <person name="Roberts A."/>
            <person name="Saif S."/>
            <person name="Shea T."/>
            <person name="Sisk P."/>
            <person name="Sykes S."/>
            <person name="Wortman J."/>
            <person name="Nusbaum C."/>
            <person name="Birren B."/>
        </authorList>
    </citation>
    <scope>NUCLEOTIDE SEQUENCE [LARGE SCALE GENOMIC DNA]</scope>
    <source>
        <strain evidence="4">Tanzania (2000708)</strain>
    </source>
</reference>
<name>A0A024VWQ7_PLAFA</name>
<feature type="region of interest" description="Disordered" evidence="1">
    <location>
        <begin position="163"/>
        <end position="303"/>
    </location>
</feature>
<accession>A0A024VWQ7</accession>
<dbReference type="SUPFAM" id="SSF140924">
    <property type="entry name" value="Duffy binding domain-like"/>
    <property type="match status" value="2"/>
</dbReference>
<feature type="compositionally biased region" description="Acidic residues" evidence="1">
    <location>
        <begin position="266"/>
        <end position="281"/>
    </location>
</feature>
<evidence type="ECO:0000259" key="2">
    <source>
        <dbReference type="Pfam" id="PF05424"/>
    </source>
</evidence>
<feature type="non-terminal residue" evidence="3">
    <location>
        <position position="472"/>
    </location>
</feature>
<feature type="compositionally biased region" description="Polar residues" evidence="1">
    <location>
        <begin position="361"/>
        <end position="373"/>
    </location>
</feature>